<dbReference type="Pfam" id="PF13385">
    <property type="entry name" value="Laminin_G_3"/>
    <property type="match status" value="1"/>
</dbReference>
<evidence type="ECO:0000313" key="2">
    <source>
        <dbReference type="Proteomes" id="UP000326994"/>
    </source>
</evidence>
<organism evidence="1 2">
    <name type="scientific">Patiriisocius marinistellae</name>
    <dbReference type="NCBI Taxonomy" id="2494560"/>
    <lineage>
        <taxon>Bacteria</taxon>
        <taxon>Pseudomonadati</taxon>
        <taxon>Bacteroidota</taxon>
        <taxon>Flavobacteriia</taxon>
        <taxon>Flavobacteriales</taxon>
        <taxon>Flavobacteriaceae</taxon>
        <taxon>Patiriisocius</taxon>
    </lineage>
</organism>
<dbReference type="Pfam" id="PF08310">
    <property type="entry name" value="LGFP"/>
    <property type="match status" value="4"/>
</dbReference>
<dbReference type="AlphaFoldDB" id="A0A5J4FUU6"/>
<dbReference type="Proteomes" id="UP000326994">
    <property type="component" value="Unassembled WGS sequence"/>
</dbReference>
<protein>
    <submittedName>
        <fullName evidence="1">Uncharacterized protein</fullName>
    </submittedName>
</protein>
<sequence>MSNSIIHYTMDSLAVANPDGQKKATVKNCELVDVSPKIFGKFTKALKFKNKASIQVSVPKSAYNSKKFSGRICFKTPSTINSRQNLLEINSLPIAIYLTPGKSATSMNLHVSLHNSRTGWSGGVVRFNRELRASTWYKIEFAYDHDTLAIFINGTLVSTTAFYNGKLKLGAGGKIYIGSWVNGLRFPFKGEMAEVLFQNDIPTALEQKLDSSRSSAAWHISYKYNEIRPNLNFGKRVKRLSNTAEYSLQHYEFGAIMHSTLGTYEIHGSIYSRYKNFSATIQRSLGALQTDEVDGKRRGCKKSLFRTGGIYWSSTTGAVLVKNNIYLHYENLDESGHHIGLPKFTERNAPNGKYQQFQNGRIYYKNGSEAAKEVHGSILKKYMDLGGVAKMGYPVSDEMDVKNGTRVIGKKNDFENCTIYWSPSRGAFEIHGDIRVNYEKIGGPLGQLGFPTSDELDIPGIAKNAKYNTFQNGTIAWFSGEKSYICYPFEIFIDRIKVRDADNDVFWKDDSDIYVRVEVFENNHRVTTKKLPNNGTYSNTTEANLKYTVPKRFIPNNVNDDFKLSLRGWDSDGGRPFGGGDDDLGTYNKVLNIQNAWGLRDNGGIYNRAPGSRSMKLDWSVRPKINQGNMSDRDYYFWGVRNWGNTNSIPWSVYADAFKDVSNDPNFFDHISLRSLYYELFAKDAPKGGNCFGMSLEGVYANKCLSRFGKPLSRFTKNQIKREMNVKHLYQLGAAPIWWFVGQFISGNTHDPKDVFNETLNCSRRGDNPVICISQDYWFTQKPHCIYPHKWKKSGNNWEIICFDPNVTSKETILKVNASSNTYSYKGSSNYSGGQWSGGRLHYMPWRILNSAPRTPNWEMFALLILGSVIVFGDDAETESLVDINGNNLDGTKVKRTDSRADRNKMFIQYPGLDAPQPFNMLLQKGQALNNNFKHKIKGKKNTDFKYAISNLNQEVMINSALSRNELETYDFEKLGRIDNEVSVLNTKNKLYDIAYSHKISGTNDIFRLKVDKIPTAKNSDLKFNVKPNFEGVDIISSGGSSTGRITAEILNNKNKVINRKQFSVPLEAGLRIRATSILNNNELIVGKINNLKGVLRNPIRIKTN</sequence>
<dbReference type="OrthoDB" id="514320at2"/>
<dbReference type="InterPro" id="IPR013207">
    <property type="entry name" value="LGFP"/>
</dbReference>
<comment type="caution">
    <text evidence="1">The sequence shown here is derived from an EMBL/GenBank/DDBJ whole genome shotgun (WGS) entry which is preliminary data.</text>
</comment>
<name>A0A5J4FUU6_9FLAO</name>
<gene>
    <name evidence="1" type="ORF">ULMS_19450</name>
</gene>
<dbReference type="RefSeq" id="WP_151894360.1">
    <property type="nucleotide sequence ID" value="NZ_BKCF01000003.1"/>
</dbReference>
<dbReference type="Gene3D" id="2.60.120.200">
    <property type="match status" value="1"/>
</dbReference>
<proteinExistence type="predicted"/>
<dbReference type="SUPFAM" id="SSF49899">
    <property type="entry name" value="Concanavalin A-like lectins/glucanases"/>
    <property type="match status" value="1"/>
</dbReference>
<reference evidence="1 2" key="1">
    <citation type="submission" date="2019-08" db="EMBL/GenBank/DDBJ databases">
        <title>Ulvibacter marinistellae sp. nov., isolated from a starfish, Patiria pectinifera.</title>
        <authorList>
            <person name="Kawano K."/>
            <person name="Ushijima N."/>
            <person name="Kihara M."/>
            <person name="Itoh H."/>
        </authorList>
    </citation>
    <scope>NUCLEOTIDE SEQUENCE [LARGE SCALE GENOMIC DNA]</scope>
    <source>
        <strain evidence="1 2">KK4</strain>
    </source>
</reference>
<dbReference type="EMBL" id="BKCF01000003">
    <property type="protein sequence ID" value="GEQ86437.1"/>
    <property type="molecule type" value="Genomic_DNA"/>
</dbReference>
<keyword evidence="2" id="KW-1185">Reference proteome</keyword>
<dbReference type="GO" id="GO:0004553">
    <property type="term" value="F:hydrolase activity, hydrolyzing O-glycosyl compounds"/>
    <property type="evidence" value="ECO:0007669"/>
    <property type="project" value="UniProtKB-ARBA"/>
</dbReference>
<accession>A0A5J4FUU6</accession>
<dbReference type="GO" id="GO:0005975">
    <property type="term" value="P:carbohydrate metabolic process"/>
    <property type="evidence" value="ECO:0007669"/>
    <property type="project" value="UniProtKB-ARBA"/>
</dbReference>
<evidence type="ECO:0000313" key="1">
    <source>
        <dbReference type="EMBL" id="GEQ86437.1"/>
    </source>
</evidence>
<dbReference type="InterPro" id="IPR013320">
    <property type="entry name" value="ConA-like_dom_sf"/>
</dbReference>